<keyword evidence="1" id="KW-0812">Transmembrane</keyword>
<feature type="transmembrane region" description="Helical" evidence="1">
    <location>
        <begin position="504"/>
        <end position="525"/>
    </location>
</feature>
<feature type="transmembrane region" description="Helical" evidence="1">
    <location>
        <begin position="157"/>
        <end position="181"/>
    </location>
</feature>
<accession>A0A9D2E595</accession>
<feature type="transmembrane region" description="Helical" evidence="1">
    <location>
        <begin position="711"/>
        <end position="730"/>
    </location>
</feature>
<feature type="transmembrane region" description="Helical" evidence="1">
    <location>
        <begin position="366"/>
        <end position="392"/>
    </location>
</feature>
<evidence type="ECO:0000313" key="2">
    <source>
        <dbReference type="EMBL" id="HIZ31065.1"/>
    </source>
</evidence>
<dbReference type="Proteomes" id="UP000824035">
    <property type="component" value="Unassembled WGS sequence"/>
</dbReference>
<feature type="transmembrane region" description="Helical" evidence="1">
    <location>
        <begin position="470"/>
        <end position="492"/>
    </location>
</feature>
<organism evidence="2 3">
    <name type="scientific">Candidatus Allofournierella merdipullorum</name>
    <dbReference type="NCBI Taxonomy" id="2838595"/>
    <lineage>
        <taxon>Bacteria</taxon>
        <taxon>Bacillati</taxon>
        <taxon>Bacillota</taxon>
        <taxon>Clostridia</taxon>
        <taxon>Eubacteriales</taxon>
        <taxon>Oscillospiraceae</taxon>
        <taxon>Allofournierella</taxon>
    </lineage>
</organism>
<reference evidence="2" key="2">
    <citation type="submission" date="2021-04" db="EMBL/GenBank/DDBJ databases">
        <authorList>
            <person name="Gilroy R."/>
        </authorList>
    </citation>
    <scope>NUCLEOTIDE SEQUENCE</scope>
    <source>
        <strain evidence="2">ChiGjej4B4-18154</strain>
    </source>
</reference>
<feature type="transmembrane region" description="Helical" evidence="1">
    <location>
        <begin position="404"/>
        <end position="424"/>
    </location>
</feature>
<feature type="transmembrane region" description="Helical" evidence="1">
    <location>
        <begin position="188"/>
        <end position="206"/>
    </location>
</feature>
<name>A0A9D2E595_9FIRM</name>
<feature type="transmembrane region" description="Helical" evidence="1">
    <location>
        <begin position="545"/>
        <end position="566"/>
    </location>
</feature>
<sequence length="749" mass="80910">MERKQTIRYWAVVLALVCLLLPLLRESRYLKTFTAMELDSTVQTVTTADSRYADPSYLEAGLFMYGPGVYLEPGSFSLTMMYSTDGAGSYVEVYSLGWLNEDNTQGRVLATLTLDPAQTQARVDFSLDRTVDDLEFRVYYGGEGALTVNTLTLRSGYLYWTDPLLLIFFALALAGLLYAAAPRGRPQAAVVAALIGLALLASYPLFTDFLTVGMDQEFHLRRIEGLFGALQSGQWPARISTQHFGGKGYATGVMYPELFLYFPAALRLAGASILFSWKALLFAINLGTAFSAYFCGRRLMNSRAAGMAAAIVYLLSPYRLCDLYIRAALGEVLAMAFLPLLLYSLWQLLAGDAGQWPWLVLACTGIFQSHILTTEMTAVFAVLCALAALPALTKPARLAALGKAAGLTVLVNLWFLVPFLTYTLKGGFKIFGSHVDLHQHSLYPAQMFSTFWSADPGLWSQSLGSLDSEMLLTLGLAPLVCLGLLAAGWWLFDVQSGPRPGLRQGVAAAVAAGLCLYAASVYFPWELLQRIPALDRLLSPVQFPWRTLAFAAACFAVVAAAATIPFRGRGAKLAVLGVLLAVAVLPASSMMDGLLASQVYMGQTDGIAHIGGNYNEYLPEGVNDETLAAASSALEPQSELEVTGLTKNGCRIEFDYTAQQDTVVYLPLTAYPGYSARLNGQTLDLTAAPDGRLAVTLPAGSGHLTVEFAGYWYWNAALAVSAFTALGWGAKAVYERRKRGESGGAAVSV</sequence>
<dbReference type="EMBL" id="DXBV01000072">
    <property type="protein sequence ID" value="HIZ31065.1"/>
    <property type="molecule type" value="Genomic_DNA"/>
</dbReference>
<keyword evidence="1" id="KW-1133">Transmembrane helix</keyword>
<keyword evidence="1" id="KW-0472">Membrane</keyword>
<evidence type="ECO:0000256" key="1">
    <source>
        <dbReference type="SAM" id="Phobius"/>
    </source>
</evidence>
<feature type="transmembrane region" description="Helical" evidence="1">
    <location>
        <begin position="573"/>
        <end position="591"/>
    </location>
</feature>
<evidence type="ECO:0008006" key="4">
    <source>
        <dbReference type="Google" id="ProtNLM"/>
    </source>
</evidence>
<comment type="caution">
    <text evidence="2">The sequence shown here is derived from an EMBL/GenBank/DDBJ whole genome shotgun (WGS) entry which is preliminary data.</text>
</comment>
<dbReference type="AlphaFoldDB" id="A0A9D2E595"/>
<proteinExistence type="predicted"/>
<feature type="transmembrane region" description="Helical" evidence="1">
    <location>
        <begin position="323"/>
        <end position="346"/>
    </location>
</feature>
<gene>
    <name evidence="2" type="ORF">H9813_07555</name>
</gene>
<reference evidence="2" key="1">
    <citation type="journal article" date="2021" name="PeerJ">
        <title>Extensive microbial diversity within the chicken gut microbiome revealed by metagenomics and culture.</title>
        <authorList>
            <person name="Gilroy R."/>
            <person name="Ravi A."/>
            <person name="Getino M."/>
            <person name="Pursley I."/>
            <person name="Horton D.L."/>
            <person name="Alikhan N.F."/>
            <person name="Baker D."/>
            <person name="Gharbi K."/>
            <person name="Hall N."/>
            <person name="Watson M."/>
            <person name="Adriaenssens E.M."/>
            <person name="Foster-Nyarko E."/>
            <person name="Jarju S."/>
            <person name="Secka A."/>
            <person name="Antonio M."/>
            <person name="Oren A."/>
            <person name="Chaudhuri R.R."/>
            <person name="La Ragione R."/>
            <person name="Hildebrand F."/>
            <person name="Pallen M.J."/>
        </authorList>
    </citation>
    <scope>NUCLEOTIDE SEQUENCE</scope>
    <source>
        <strain evidence="2">ChiGjej4B4-18154</strain>
    </source>
</reference>
<evidence type="ECO:0000313" key="3">
    <source>
        <dbReference type="Proteomes" id="UP000824035"/>
    </source>
</evidence>
<feature type="transmembrane region" description="Helical" evidence="1">
    <location>
        <begin position="268"/>
        <end position="294"/>
    </location>
</feature>
<protein>
    <recommendedName>
        <fullName evidence="4">Membrane protein 6-pyruvoyl-tetrahydropterin synthase-related domain-containing protein</fullName>
    </recommendedName>
</protein>